<dbReference type="GO" id="GO:0016052">
    <property type="term" value="P:carbohydrate catabolic process"/>
    <property type="evidence" value="ECO:0007669"/>
    <property type="project" value="InterPro"/>
</dbReference>
<dbReference type="PROSITE" id="PS00512">
    <property type="entry name" value="ALPHA_GALACTOSIDASE"/>
    <property type="match status" value="1"/>
</dbReference>
<dbReference type="Proteomes" id="UP000248544">
    <property type="component" value="Unassembled WGS sequence"/>
</dbReference>
<accession>A0A2W2GUE7</accession>
<comment type="catalytic activity">
    <reaction evidence="1">
        <text>Hydrolysis of terminal, non-reducing alpha-D-galactose residues in alpha-D-galactosides, including galactose oligosaccharides, galactomannans and galactolipids.</text>
        <dbReference type="EC" id="3.2.1.22"/>
    </reaction>
</comment>
<dbReference type="PANTHER" id="PTHR43053:SF3">
    <property type="entry name" value="ALPHA-GALACTOSIDASE C-RELATED"/>
    <property type="match status" value="1"/>
</dbReference>
<organism evidence="6 7">
    <name type="scientific">Spongiactinospora gelatinilytica</name>
    <dbReference type="NCBI Taxonomy" id="2666298"/>
    <lineage>
        <taxon>Bacteria</taxon>
        <taxon>Bacillati</taxon>
        <taxon>Actinomycetota</taxon>
        <taxon>Actinomycetes</taxon>
        <taxon>Streptosporangiales</taxon>
        <taxon>Streptosporangiaceae</taxon>
        <taxon>Spongiactinospora</taxon>
    </lineage>
</organism>
<dbReference type="InterPro" id="IPR002252">
    <property type="entry name" value="Glyco_hydro_36"/>
</dbReference>
<dbReference type="EC" id="3.2.1.22" evidence="2"/>
<dbReference type="PRINTS" id="PR00743">
    <property type="entry name" value="GLHYDRLASE36"/>
</dbReference>
<keyword evidence="7" id="KW-1185">Reference proteome</keyword>
<evidence type="ECO:0000313" key="6">
    <source>
        <dbReference type="EMBL" id="PZG51542.1"/>
    </source>
</evidence>
<evidence type="ECO:0000313" key="7">
    <source>
        <dbReference type="Proteomes" id="UP000248544"/>
    </source>
</evidence>
<proteinExistence type="predicted"/>
<dbReference type="FunFam" id="3.20.20.70:FF:000118">
    <property type="entry name" value="Alpha-galactosidase"/>
    <property type="match status" value="1"/>
</dbReference>
<dbReference type="RefSeq" id="WP_111166474.1">
    <property type="nucleotide sequence ID" value="NZ_POUA01000041.1"/>
</dbReference>
<dbReference type="SUPFAM" id="SSF51445">
    <property type="entry name" value="(Trans)glycosidases"/>
    <property type="match status" value="1"/>
</dbReference>
<feature type="domain" description="Glycosyl hydrolase family 36 N-terminal" evidence="5">
    <location>
        <begin position="25"/>
        <end position="265"/>
    </location>
</feature>
<evidence type="ECO:0000256" key="3">
    <source>
        <dbReference type="ARBA" id="ARBA00022801"/>
    </source>
</evidence>
<dbReference type="AlphaFoldDB" id="A0A2W2GUE7"/>
<evidence type="ECO:0000256" key="1">
    <source>
        <dbReference type="ARBA" id="ARBA00001255"/>
    </source>
</evidence>
<keyword evidence="4" id="KW-0326">Glycosidase</keyword>
<dbReference type="Pfam" id="PF02065">
    <property type="entry name" value="Melibiase"/>
    <property type="match status" value="1"/>
</dbReference>
<comment type="caution">
    <text evidence="6">The sequence shown here is derived from an EMBL/GenBank/DDBJ whole genome shotgun (WGS) entry which is preliminary data.</text>
</comment>
<name>A0A2W2GUE7_9ACTN</name>
<gene>
    <name evidence="6" type="ORF">C1I98_08195</name>
</gene>
<evidence type="ECO:0000256" key="2">
    <source>
        <dbReference type="ARBA" id="ARBA00012755"/>
    </source>
</evidence>
<dbReference type="Gene3D" id="3.20.20.70">
    <property type="entry name" value="Aldolase class I"/>
    <property type="match status" value="1"/>
</dbReference>
<dbReference type="InterPro" id="IPR000111">
    <property type="entry name" value="Glyco_hydro_27/36_CS"/>
</dbReference>
<dbReference type="EMBL" id="POUA01000041">
    <property type="protein sequence ID" value="PZG51542.1"/>
    <property type="molecule type" value="Genomic_DNA"/>
</dbReference>
<sequence length="725" mass="79068">MSSDEVAYLRAAGVGFAVDLTTPVPTVLHWGEDLGELSPGGLAALALTGGPAVPINSLDVPRLLSVWPTEAEGWVGTPAHLGHRGGSGTTPRPRLARAEQRDLPDGGGELVLLLDDDISDLDITVVYRLDAHGVLAVTATLKACAARPDYDLAGVTAMLPIPRRAAEVLDFTGRWLRERSPQRRALTHGAHVREVRRGKPGTDSPYLMVAGVPGFGFRSGEVWALHVGWSGDQRYLAERLPEGAGAHAGVIGGGELLRPGEVRLAPGAEYQTPTCYFAWSGAGLDGLSARFHSMLRARPHHPVSPRPLLLNTWDAVHFDHDLDRLLALTQTAAKVGVERVVLDDGWFRGRRDDTAGLGDWYVDETVWPSGLTPLVERVRELGMQFGLWFEPEMVNLDSDLARAHPEWLLAPSAGVGPPSRQQYVLNVANDGAWEYLLGRMDELISEYRIDYIKWDHNRELLEAVSREPGGRDRPGVRAQTLATYDLMDRLRALHPGLEIESCASGGGRIDLGVLRRADRVWASDSSDPVERQMIQRWTGQLVPLELIGAHFGAERAPSTRRFTSDTFRLITSLFGHAGIELDLTGLTPDQITRVSAWAALYKEFRPLLHSGEVVRADLVNDEEFLYGVLAPGSAAALYCWARVATSAELQSGRVPLPGLSPGHDYRLRVRTDVGAPGGRHRQPPAWVAAALTGWIDVPGPVLATAGLPMPTLDPQQAMLIEVRRR</sequence>
<protein>
    <recommendedName>
        <fullName evidence="2">alpha-galactosidase</fullName>
        <ecNumber evidence="2">3.2.1.22</ecNumber>
    </recommendedName>
</protein>
<dbReference type="InterPro" id="IPR013785">
    <property type="entry name" value="Aldolase_TIM"/>
</dbReference>
<dbReference type="InterPro" id="IPR050985">
    <property type="entry name" value="Alpha-glycosidase_related"/>
</dbReference>
<evidence type="ECO:0000256" key="4">
    <source>
        <dbReference type="ARBA" id="ARBA00023295"/>
    </source>
</evidence>
<dbReference type="Pfam" id="PF16875">
    <property type="entry name" value="Glyco_hydro_36N"/>
    <property type="match status" value="1"/>
</dbReference>
<dbReference type="PANTHER" id="PTHR43053">
    <property type="entry name" value="GLYCOSIDASE FAMILY 31"/>
    <property type="match status" value="1"/>
</dbReference>
<reference evidence="6 7" key="1">
    <citation type="submission" date="2018-01" db="EMBL/GenBank/DDBJ databases">
        <title>Draft genome sequence of Sphaerisporangium sp. 7K107.</title>
        <authorList>
            <person name="Sahin N."/>
            <person name="Saygin H."/>
            <person name="Ay H."/>
        </authorList>
    </citation>
    <scope>NUCLEOTIDE SEQUENCE [LARGE SCALE GENOMIC DNA]</scope>
    <source>
        <strain evidence="6 7">7K107</strain>
    </source>
</reference>
<dbReference type="Gene3D" id="2.70.98.60">
    <property type="entry name" value="alpha-galactosidase from lactobacil brevis"/>
    <property type="match status" value="1"/>
</dbReference>
<dbReference type="GO" id="GO:0004557">
    <property type="term" value="F:alpha-galactosidase activity"/>
    <property type="evidence" value="ECO:0007669"/>
    <property type="project" value="UniProtKB-EC"/>
</dbReference>
<dbReference type="InterPro" id="IPR017853">
    <property type="entry name" value="GH"/>
</dbReference>
<evidence type="ECO:0000259" key="5">
    <source>
        <dbReference type="Pfam" id="PF16875"/>
    </source>
</evidence>
<dbReference type="CDD" id="cd14791">
    <property type="entry name" value="GH36"/>
    <property type="match status" value="1"/>
</dbReference>
<dbReference type="InterPro" id="IPR038417">
    <property type="entry name" value="Alpga-gal_N_sf"/>
</dbReference>
<dbReference type="InterPro" id="IPR031704">
    <property type="entry name" value="Glyco_hydro_36_N"/>
</dbReference>
<keyword evidence="3" id="KW-0378">Hydrolase</keyword>